<dbReference type="Pfam" id="PF00145">
    <property type="entry name" value="DNA_methylase"/>
    <property type="match status" value="1"/>
</dbReference>
<evidence type="ECO:0000256" key="6">
    <source>
        <dbReference type="PROSITE-ProRule" id="PRU01016"/>
    </source>
</evidence>
<evidence type="ECO:0000256" key="3">
    <source>
        <dbReference type="ARBA" id="ARBA00022691"/>
    </source>
</evidence>
<comment type="similarity">
    <text evidence="6 7">Belongs to the class I-like SAM-binding methyltransferase superfamily. C5-methyltransferase family.</text>
</comment>
<dbReference type="PROSITE" id="PS51679">
    <property type="entry name" value="SAM_MT_C5"/>
    <property type="match status" value="1"/>
</dbReference>
<feature type="active site" evidence="6">
    <location>
        <position position="95"/>
    </location>
</feature>
<evidence type="ECO:0000256" key="8">
    <source>
        <dbReference type="RuleBase" id="RU000417"/>
    </source>
</evidence>
<dbReference type="EMBL" id="FUYQ01000008">
    <property type="protein sequence ID" value="SKB50306.1"/>
    <property type="molecule type" value="Genomic_DNA"/>
</dbReference>
<dbReference type="Gene3D" id="3.90.120.10">
    <property type="entry name" value="DNA Methylase, subunit A, domain 2"/>
    <property type="match status" value="1"/>
</dbReference>
<evidence type="ECO:0000313" key="10">
    <source>
        <dbReference type="Proteomes" id="UP000190852"/>
    </source>
</evidence>
<accession>A0A1T5BT16</accession>
<evidence type="ECO:0000313" key="9">
    <source>
        <dbReference type="EMBL" id="SKB50306.1"/>
    </source>
</evidence>
<proteinExistence type="inferred from homology"/>
<dbReference type="Gene3D" id="3.40.50.150">
    <property type="entry name" value="Vaccinia Virus protein VP39"/>
    <property type="match status" value="1"/>
</dbReference>
<dbReference type="PRINTS" id="PR00105">
    <property type="entry name" value="C5METTRFRASE"/>
</dbReference>
<dbReference type="PROSITE" id="PS00094">
    <property type="entry name" value="C5_MTASE_1"/>
    <property type="match status" value="1"/>
</dbReference>
<dbReference type="RefSeq" id="WP_079683071.1">
    <property type="nucleotide sequence ID" value="NZ_FUYQ01000008.1"/>
</dbReference>
<dbReference type="NCBIfam" id="TIGR00675">
    <property type="entry name" value="dcm"/>
    <property type="match status" value="1"/>
</dbReference>
<evidence type="ECO:0000256" key="2">
    <source>
        <dbReference type="ARBA" id="ARBA00022679"/>
    </source>
</evidence>
<dbReference type="EC" id="2.1.1.37" evidence="8"/>
<gene>
    <name evidence="9" type="ORF">SAMN05660349_01489</name>
</gene>
<dbReference type="SUPFAM" id="SSF53335">
    <property type="entry name" value="S-adenosyl-L-methionine-dependent methyltransferases"/>
    <property type="match status" value="1"/>
</dbReference>
<dbReference type="GO" id="GO:0044027">
    <property type="term" value="P:negative regulation of gene expression via chromosomal CpG island methylation"/>
    <property type="evidence" value="ECO:0007669"/>
    <property type="project" value="TreeGrafter"/>
</dbReference>
<name>A0A1T5BT16_9BACT</name>
<sequence>MSFVEKKIYIDIFAGCGGLSLGLHNAGWKGLFAIEKNPDAFKTLEYNLISNKKHFEWPKWLPKKALEINYVIDNFPIELNKLHRKVDLVAGGPPCQGFSMAGRRNENDQRNDLIASYINFIKIIQPKILFFENVKGFTLEFKKNKDKGKEYSSFVEKELNDAGYFVKGQLVNFGEYGVPQKRTRFILVGVRKDLKNANQELANHFFSKLQENKHAFLAQKNLTEDTNLNDAISDLLKSNGLRESPDTKSYEAGVYSPAVSPYQNLMRAGIENEIADSHRFPKHRADIIEKFQTILTNCRKNYDIDAKTREHFNIKKHTIIPLDGNSKTPTITTLPDDYIHYSEPRILTVREYARIQSFPDWYHFQGKYTTGGKLRTQEVPRYSQIGNAIPPLFAEQSGLVLKQLIR</sequence>
<evidence type="ECO:0000256" key="7">
    <source>
        <dbReference type="RuleBase" id="RU000416"/>
    </source>
</evidence>
<dbReference type="AlphaFoldDB" id="A0A1T5BT16"/>
<keyword evidence="3 6" id="KW-0949">S-adenosyl-L-methionine</keyword>
<dbReference type="GO" id="GO:0003886">
    <property type="term" value="F:DNA (cytosine-5-)-methyltransferase activity"/>
    <property type="evidence" value="ECO:0007669"/>
    <property type="project" value="UniProtKB-EC"/>
</dbReference>
<dbReference type="InterPro" id="IPR050390">
    <property type="entry name" value="C5-Methyltransferase"/>
</dbReference>
<keyword evidence="2 6" id="KW-0808">Transferase</keyword>
<dbReference type="GO" id="GO:0003677">
    <property type="term" value="F:DNA binding"/>
    <property type="evidence" value="ECO:0007669"/>
    <property type="project" value="TreeGrafter"/>
</dbReference>
<dbReference type="Proteomes" id="UP000190852">
    <property type="component" value="Unassembled WGS sequence"/>
</dbReference>
<evidence type="ECO:0000256" key="5">
    <source>
        <dbReference type="ARBA" id="ARBA00047422"/>
    </source>
</evidence>
<organism evidence="9 10">
    <name type="scientific">Parabacteroides chartae</name>
    <dbReference type="NCBI Taxonomy" id="1037355"/>
    <lineage>
        <taxon>Bacteria</taxon>
        <taxon>Pseudomonadati</taxon>
        <taxon>Bacteroidota</taxon>
        <taxon>Bacteroidia</taxon>
        <taxon>Bacteroidales</taxon>
        <taxon>Tannerellaceae</taxon>
        <taxon>Parabacteroides</taxon>
    </lineage>
</organism>
<comment type="catalytic activity">
    <reaction evidence="5 8">
        <text>a 2'-deoxycytidine in DNA + S-adenosyl-L-methionine = a 5-methyl-2'-deoxycytidine in DNA + S-adenosyl-L-homocysteine + H(+)</text>
        <dbReference type="Rhea" id="RHEA:13681"/>
        <dbReference type="Rhea" id="RHEA-COMP:11369"/>
        <dbReference type="Rhea" id="RHEA-COMP:11370"/>
        <dbReference type="ChEBI" id="CHEBI:15378"/>
        <dbReference type="ChEBI" id="CHEBI:57856"/>
        <dbReference type="ChEBI" id="CHEBI:59789"/>
        <dbReference type="ChEBI" id="CHEBI:85452"/>
        <dbReference type="ChEBI" id="CHEBI:85454"/>
        <dbReference type="EC" id="2.1.1.37"/>
    </reaction>
</comment>
<dbReference type="PANTHER" id="PTHR10629">
    <property type="entry name" value="CYTOSINE-SPECIFIC METHYLTRANSFERASE"/>
    <property type="match status" value="1"/>
</dbReference>
<dbReference type="InterPro" id="IPR001525">
    <property type="entry name" value="C5_MeTfrase"/>
</dbReference>
<protein>
    <recommendedName>
        <fullName evidence="8">Cytosine-specific methyltransferase</fullName>
        <ecNumber evidence="8">2.1.1.37</ecNumber>
    </recommendedName>
</protein>
<dbReference type="InterPro" id="IPR018117">
    <property type="entry name" value="C5_DNA_meth_AS"/>
</dbReference>
<dbReference type="InterPro" id="IPR029063">
    <property type="entry name" value="SAM-dependent_MTases_sf"/>
</dbReference>
<evidence type="ECO:0000256" key="4">
    <source>
        <dbReference type="ARBA" id="ARBA00022747"/>
    </source>
</evidence>
<dbReference type="GO" id="GO:0032259">
    <property type="term" value="P:methylation"/>
    <property type="evidence" value="ECO:0007669"/>
    <property type="project" value="UniProtKB-KW"/>
</dbReference>
<keyword evidence="10" id="KW-1185">Reference proteome</keyword>
<keyword evidence="4" id="KW-0680">Restriction system</keyword>
<reference evidence="10" key="1">
    <citation type="submission" date="2017-02" db="EMBL/GenBank/DDBJ databases">
        <authorList>
            <person name="Varghese N."/>
            <person name="Submissions S."/>
        </authorList>
    </citation>
    <scope>NUCLEOTIDE SEQUENCE [LARGE SCALE GENOMIC DNA]</scope>
    <source>
        <strain evidence="10">DSM 24967</strain>
    </source>
</reference>
<dbReference type="PANTHER" id="PTHR10629:SF52">
    <property type="entry name" value="DNA (CYTOSINE-5)-METHYLTRANSFERASE 1"/>
    <property type="match status" value="1"/>
</dbReference>
<dbReference type="GO" id="GO:0009307">
    <property type="term" value="P:DNA restriction-modification system"/>
    <property type="evidence" value="ECO:0007669"/>
    <property type="project" value="UniProtKB-KW"/>
</dbReference>
<keyword evidence="1 6" id="KW-0489">Methyltransferase</keyword>
<evidence type="ECO:0000256" key="1">
    <source>
        <dbReference type="ARBA" id="ARBA00022603"/>
    </source>
</evidence>